<dbReference type="SMART" id="SM01210">
    <property type="entry name" value="GARS_C"/>
    <property type="match status" value="1"/>
</dbReference>
<keyword evidence="6" id="KW-0479">Metal-binding</keyword>
<accession>A0A3R9P5P6</accession>
<dbReference type="SUPFAM" id="SSF56059">
    <property type="entry name" value="Glutathione synthetase ATP-binding domain-like"/>
    <property type="match status" value="1"/>
</dbReference>
<evidence type="ECO:0000256" key="10">
    <source>
        <dbReference type="ARBA" id="ARBA00023211"/>
    </source>
</evidence>
<evidence type="ECO:0000256" key="9">
    <source>
        <dbReference type="ARBA" id="ARBA00022840"/>
    </source>
</evidence>
<comment type="caution">
    <text evidence="17">The sequence shown here is derived from an EMBL/GenBank/DDBJ whole genome shotgun (WGS) entry which is preliminary data.</text>
</comment>
<dbReference type="SUPFAM" id="SSF51246">
    <property type="entry name" value="Rudiment single hybrid motif"/>
    <property type="match status" value="1"/>
</dbReference>
<dbReference type="AlphaFoldDB" id="A0A3R9P5P6"/>
<dbReference type="EMBL" id="RBVX01000021">
    <property type="protein sequence ID" value="RSL31747.1"/>
    <property type="molecule type" value="Genomic_DNA"/>
</dbReference>
<gene>
    <name evidence="14 17" type="primary">purD</name>
    <name evidence="17" type="ORF">D7Z54_19145</name>
</gene>
<dbReference type="SMART" id="SM01209">
    <property type="entry name" value="GARS_A"/>
    <property type="match status" value="1"/>
</dbReference>
<dbReference type="Proteomes" id="UP000275076">
    <property type="component" value="Unassembled WGS sequence"/>
</dbReference>
<evidence type="ECO:0000259" key="16">
    <source>
        <dbReference type="PROSITE" id="PS50975"/>
    </source>
</evidence>
<dbReference type="HAMAP" id="MF_00138">
    <property type="entry name" value="GARS"/>
    <property type="match status" value="1"/>
</dbReference>
<name>A0A3R9P5P6_9BACI</name>
<dbReference type="InterPro" id="IPR020561">
    <property type="entry name" value="PRibGlycinamid_synth_ATP-grasp"/>
</dbReference>
<organism evidence="17 18">
    <name type="scientific">Salibacterium salarium</name>
    <dbReference type="NCBI Taxonomy" id="284579"/>
    <lineage>
        <taxon>Bacteria</taxon>
        <taxon>Bacillati</taxon>
        <taxon>Bacillota</taxon>
        <taxon>Bacilli</taxon>
        <taxon>Bacillales</taxon>
        <taxon>Bacillaceae</taxon>
    </lineage>
</organism>
<dbReference type="FunFam" id="3.30.470.20:FF:000018">
    <property type="entry name" value="Trifunctional purine biosynthetic protein adenosine-3"/>
    <property type="match status" value="1"/>
</dbReference>
<dbReference type="Pfam" id="PF02844">
    <property type="entry name" value="GARS_N"/>
    <property type="match status" value="1"/>
</dbReference>
<evidence type="ECO:0000256" key="6">
    <source>
        <dbReference type="ARBA" id="ARBA00022723"/>
    </source>
</evidence>
<keyword evidence="7 15" id="KW-0547">Nucleotide-binding</keyword>
<dbReference type="Gene3D" id="3.90.600.10">
    <property type="entry name" value="Phosphoribosylglycinamide synthetase, C-terminal domain"/>
    <property type="match status" value="1"/>
</dbReference>
<dbReference type="PANTHER" id="PTHR43472">
    <property type="entry name" value="PHOSPHORIBOSYLAMINE--GLYCINE LIGASE"/>
    <property type="match status" value="1"/>
</dbReference>
<dbReference type="PROSITE" id="PS50975">
    <property type="entry name" value="ATP_GRASP"/>
    <property type="match status" value="1"/>
</dbReference>
<evidence type="ECO:0000256" key="12">
    <source>
        <dbReference type="ARBA" id="ARBA00042242"/>
    </source>
</evidence>
<dbReference type="GO" id="GO:0046872">
    <property type="term" value="F:metal ion binding"/>
    <property type="evidence" value="ECO:0007669"/>
    <property type="project" value="UniProtKB-KW"/>
</dbReference>
<dbReference type="Gene3D" id="3.30.1490.20">
    <property type="entry name" value="ATP-grasp fold, A domain"/>
    <property type="match status" value="1"/>
</dbReference>
<comment type="similarity">
    <text evidence="11 14">Belongs to the GARS family.</text>
</comment>
<feature type="domain" description="ATP-grasp" evidence="16">
    <location>
        <begin position="107"/>
        <end position="313"/>
    </location>
</feature>
<evidence type="ECO:0000256" key="15">
    <source>
        <dbReference type="PROSITE-ProRule" id="PRU00409"/>
    </source>
</evidence>
<keyword evidence="18" id="KW-1185">Reference proteome</keyword>
<keyword evidence="5 14" id="KW-0436">Ligase</keyword>
<sequence>MKVLIIGGGGREHTLAWKFAQSTTVEHIYAAPGNAGMSKVAESINVKESDHRGLITFAKENQIDLTVVGPEAPLLEGIVNDFQEAGLTVFGPTKEAALIEGSKSFAKSFMHRHAIPTGSYFVTSDYDEAIGHLEKEGAPIVIKADGLAAGKGVTVAFTKSEAIDAIKAILKDDKFGQAGAEVVLEQFLEGEELSLMAFVHEETVIPMVAAQDHKRAFDGDEGPNTGGMGAYSPVPQFSQADINRAVTDVLQPAATGLMKEGRPFTGILYAGLMMTEKGPQVIEFNARFGDPEAQVVLPRLESDLATVIIDLLHRGKPELIWSEEAVLGVVAAAKGYPGPYAKGQLIQAVPRAELLFFAGVKKEADNYQTAGGRVLLLAEKSSSLKNAKEAVYDKLQHLDTTNLFYRTDIGDKAITRFE</sequence>
<keyword evidence="10" id="KW-0464">Manganese</keyword>
<dbReference type="RefSeq" id="WP_125558007.1">
    <property type="nucleotide sequence ID" value="NZ_RBVX01000021.1"/>
</dbReference>
<dbReference type="GO" id="GO:0004637">
    <property type="term" value="F:phosphoribosylamine-glycine ligase activity"/>
    <property type="evidence" value="ECO:0007669"/>
    <property type="project" value="UniProtKB-UniRule"/>
</dbReference>
<dbReference type="Pfam" id="PF01071">
    <property type="entry name" value="GARS_A"/>
    <property type="match status" value="1"/>
</dbReference>
<dbReference type="GO" id="GO:0006189">
    <property type="term" value="P:'de novo' IMP biosynthetic process"/>
    <property type="evidence" value="ECO:0007669"/>
    <property type="project" value="UniProtKB-UniRule"/>
</dbReference>
<dbReference type="InterPro" id="IPR013815">
    <property type="entry name" value="ATP_grasp_subdomain_1"/>
</dbReference>
<dbReference type="FunFam" id="3.40.50.20:FF:000006">
    <property type="entry name" value="Phosphoribosylamine--glycine ligase, chloroplastic"/>
    <property type="match status" value="1"/>
</dbReference>
<dbReference type="InterPro" id="IPR011761">
    <property type="entry name" value="ATP-grasp"/>
</dbReference>
<dbReference type="InterPro" id="IPR037123">
    <property type="entry name" value="PRibGlycinamide_synth_C_sf"/>
</dbReference>
<evidence type="ECO:0000256" key="13">
    <source>
        <dbReference type="ARBA" id="ARBA00042864"/>
    </source>
</evidence>
<evidence type="ECO:0000313" key="18">
    <source>
        <dbReference type="Proteomes" id="UP000275076"/>
    </source>
</evidence>
<evidence type="ECO:0000256" key="2">
    <source>
        <dbReference type="ARBA" id="ARBA00001946"/>
    </source>
</evidence>
<dbReference type="UniPathway" id="UPA00074">
    <property type="reaction ID" value="UER00125"/>
</dbReference>
<dbReference type="Pfam" id="PF02843">
    <property type="entry name" value="GARS_C"/>
    <property type="match status" value="1"/>
</dbReference>
<evidence type="ECO:0000256" key="5">
    <source>
        <dbReference type="ARBA" id="ARBA00022598"/>
    </source>
</evidence>
<evidence type="ECO:0000256" key="3">
    <source>
        <dbReference type="ARBA" id="ARBA00005174"/>
    </source>
</evidence>
<dbReference type="GO" id="GO:0009113">
    <property type="term" value="P:purine nucleobase biosynthetic process"/>
    <property type="evidence" value="ECO:0007669"/>
    <property type="project" value="InterPro"/>
</dbReference>
<keyword evidence="9 15" id="KW-0067">ATP-binding</keyword>
<comment type="catalytic activity">
    <reaction evidence="14">
        <text>5-phospho-beta-D-ribosylamine + glycine + ATP = N(1)-(5-phospho-beta-D-ribosyl)glycinamide + ADP + phosphate + H(+)</text>
        <dbReference type="Rhea" id="RHEA:17453"/>
        <dbReference type="ChEBI" id="CHEBI:15378"/>
        <dbReference type="ChEBI" id="CHEBI:30616"/>
        <dbReference type="ChEBI" id="CHEBI:43474"/>
        <dbReference type="ChEBI" id="CHEBI:57305"/>
        <dbReference type="ChEBI" id="CHEBI:58681"/>
        <dbReference type="ChEBI" id="CHEBI:143788"/>
        <dbReference type="ChEBI" id="CHEBI:456216"/>
        <dbReference type="EC" id="6.3.4.13"/>
    </reaction>
</comment>
<dbReference type="Gene3D" id="3.30.470.20">
    <property type="entry name" value="ATP-grasp fold, B domain"/>
    <property type="match status" value="1"/>
</dbReference>
<dbReference type="InterPro" id="IPR020559">
    <property type="entry name" value="PRibGlycinamide_synth_CS"/>
</dbReference>
<comment type="cofactor">
    <cofactor evidence="2">
        <name>Mg(2+)</name>
        <dbReference type="ChEBI" id="CHEBI:18420"/>
    </cofactor>
</comment>
<reference evidence="17 18" key="1">
    <citation type="submission" date="2018-10" db="EMBL/GenBank/DDBJ databases">
        <title>Draft genome sequence of Bacillus salarius IM0101, isolated from a hypersaline soil in Inner Mongolia, China.</title>
        <authorList>
            <person name="Yamprayoonswat W."/>
            <person name="Boonvisut S."/>
            <person name="Jumpathong W."/>
            <person name="Sittihan S."/>
            <person name="Ruangsuj P."/>
            <person name="Wanthongcharoen S."/>
            <person name="Thongpramul N."/>
            <person name="Pimmason S."/>
            <person name="Yu B."/>
            <person name="Yasawong M."/>
        </authorList>
    </citation>
    <scope>NUCLEOTIDE SEQUENCE [LARGE SCALE GENOMIC DNA]</scope>
    <source>
        <strain evidence="17 18">IM0101</strain>
    </source>
</reference>
<evidence type="ECO:0000256" key="1">
    <source>
        <dbReference type="ARBA" id="ARBA00001936"/>
    </source>
</evidence>
<evidence type="ECO:0000256" key="7">
    <source>
        <dbReference type="ARBA" id="ARBA00022741"/>
    </source>
</evidence>
<dbReference type="InterPro" id="IPR016185">
    <property type="entry name" value="PreATP-grasp_dom_sf"/>
</dbReference>
<dbReference type="InterPro" id="IPR020562">
    <property type="entry name" value="PRibGlycinamide_synth_N"/>
</dbReference>
<evidence type="ECO:0000256" key="8">
    <source>
        <dbReference type="ARBA" id="ARBA00022755"/>
    </source>
</evidence>
<evidence type="ECO:0000256" key="4">
    <source>
        <dbReference type="ARBA" id="ARBA00013255"/>
    </source>
</evidence>
<dbReference type="GO" id="GO:0005524">
    <property type="term" value="F:ATP binding"/>
    <property type="evidence" value="ECO:0007669"/>
    <property type="project" value="UniProtKB-UniRule"/>
</dbReference>
<dbReference type="InterPro" id="IPR000115">
    <property type="entry name" value="PRibGlycinamide_synth"/>
</dbReference>
<evidence type="ECO:0000256" key="14">
    <source>
        <dbReference type="HAMAP-Rule" id="MF_00138"/>
    </source>
</evidence>
<comment type="cofactor">
    <cofactor evidence="1">
        <name>Mn(2+)</name>
        <dbReference type="ChEBI" id="CHEBI:29035"/>
    </cofactor>
</comment>
<protein>
    <recommendedName>
        <fullName evidence="4 14">Phosphoribosylamine--glycine ligase</fullName>
        <ecNumber evidence="4 14">6.3.4.13</ecNumber>
    </recommendedName>
    <alternativeName>
        <fullName evidence="14">GARS</fullName>
    </alternativeName>
    <alternativeName>
        <fullName evidence="12 14">Glycinamide ribonucleotide synthetase</fullName>
    </alternativeName>
    <alternativeName>
        <fullName evidence="13 14">Phosphoribosylglycinamide synthetase</fullName>
    </alternativeName>
</protein>
<dbReference type="NCBIfam" id="TIGR00877">
    <property type="entry name" value="purD"/>
    <property type="match status" value="1"/>
</dbReference>
<keyword evidence="8 14" id="KW-0658">Purine biosynthesis</keyword>
<dbReference type="InterPro" id="IPR020560">
    <property type="entry name" value="PRibGlycinamide_synth_C-dom"/>
</dbReference>
<dbReference type="PANTHER" id="PTHR43472:SF1">
    <property type="entry name" value="PHOSPHORIBOSYLAMINE--GLYCINE LIGASE, CHLOROPLASTIC"/>
    <property type="match status" value="1"/>
</dbReference>
<comment type="pathway">
    <text evidence="3 14">Purine metabolism; IMP biosynthesis via de novo pathway; N(1)-(5-phospho-D-ribosyl)glycinamide from 5-phospho-alpha-D-ribose 1-diphosphate: step 2/2.</text>
</comment>
<dbReference type="Gene3D" id="3.40.50.20">
    <property type="match status" value="1"/>
</dbReference>
<dbReference type="OrthoDB" id="9807240at2"/>
<evidence type="ECO:0000313" key="17">
    <source>
        <dbReference type="EMBL" id="RSL31747.1"/>
    </source>
</evidence>
<dbReference type="InterPro" id="IPR011054">
    <property type="entry name" value="Rudment_hybrid_motif"/>
</dbReference>
<proteinExistence type="inferred from homology"/>
<dbReference type="EC" id="6.3.4.13" evidence="4 14"/>
<evidence type="ECO:0000256" key="11">
    <source>
        <dbReference type="ARBA" id="ARBA00038345"/>
    </source>
</evidence>
<dbReference type="SUPFAM" id="SSF52440">
    <property type="entry name" value="PreATP-grasp domain"/>
    <property type="match status" value="1"/>
</dbReference>
<dbReference type="PROSITE" id="PS00184">
    <property type="entry name" value="GARS"/>
    <property type="match status" value="1"/>
</dbReference>